<dbReference type="GO" id="GO:0046914">
    <property type="term" value="F:transition metal ion binding"/>
    <property type="evidence" value="ECO:0007669"/>
    <property type="project" value="InterPro"/>
</dbReference>
<dbReference type="InterPro" id="IPR036388">
    <property type="entry name" value="WH-like_DNA-bd_sf"/>
</dbReference>
<dbReference type="SUPFAM" id="SSF50037">
    <property type="entry name" value="C-terminal domain of transcriptional repressors"/>
    <property type="match status" value="1"/>
</dbReference>
<keyword evidence="8" id="KW-0804">Transcription</keyword>
<dbReference type="InterPro" id="IPR038157">
    <property type="entry name" value="FeoA_core_dom"/>
</dbReference>
<dbReference type="InterPro" id="IPR050536">
    <property type="entry name" value="DtxR_MntR_Metal-Reg"/>
</dbReference>
<dbReference type="InterPro" id="IPR022689">
    <property type="entry name" value="Iron_dep_repressor"/>
</dbReference>
<sequence length="223" mass="24682">MHGLVHPTEMYLRTLFELEEEGIVPLRARIVERLRQSGPTVSQTVARMQRDGLVRVGDDRRLEMTEPGRRWAVRVMRKHRLAECFLAEVVGLRWEEVHVEASRWQHVMSDAVESRLVEVLGHPATCPHGGPIPSLEQDGAAPEPVLTMTDAAGVGESTVLVVRIGEQVQNDPAVLLRLKRAGIRPAREVTVAAADGGVRVTGEEDATFPYAISDHIFLTPPTL</sequence>
<evidence type="ECO:0000256" key="8">
    <source>
        <dbReference type="ARBA" id="ARBA00023163"/>
    </source>
</evidence>
<comment type="subunit">
    <text evidence="3">Homodimer.</text>
</comment>
<proteinExistence type="inferred from homology"/>
<dbReference type="RefSeq" id="WP_139638098.1">
    <property type="nucleotide sequence ID" value="NZ_VDLX02000035.1"/>
</dbReference>
<dbReference type="Proteomes" id="UP000312512">
    <property type="component" value="Unassembled WGS sequence"/>
</dbReference>
<keyword evidence="4" id="KW-0963">Cytoplasm</keyword>
<evidence type="ECO:0000256" key="3">
    <source>
        <dbReference type="ARBA" id="ARBA00011738"/>
    </source>
</evidence>
<dbReference type="OrthoDB" id="3208141at2"/>
<dbReference type="FunFam" id="1.10.60.10:FF:000001">
    <property type="entry name" value="Iron dependent repressor"/>
    <property type="match status" value="1"/>
</dbReference>
<keyword evidence="10" id="KW-1185">Reference proteome</keyword>
<dbReference type="InterPro" id="IPR001367">
    <property type="entry name" value="Fe_dep_repressor"/>
</dbReference>
<dbReference type="SUPFAM" id="SSF47979">
    <property type="entry name" value="Iron-dependent repressor protein, dimerization domain"/>
    <property type="match status" value="1"/>
</dbReference>
<dbReference type="InterPro" id="IPR008988">
    <property type="entry name" value="Transcriptional_repressor_C"/>
</dbReference>
<evidence type="ECO:0000313" key="10">
    <source>
        <dbReference type="Proteomes" id="UP000312512"/>
    </source>
</evidence>
<protein>
    <submittedName>
        <fullName evidence="9">Dihydrofolate reductase</fullName>
    </submittedName>
</protein>
<reference evidence="9 10" key="1">
    <citation type="submission" date="2019-10" db="EMBL/GenBank/DDBJ databases">
        <title>Nonomuraea sp. nov., isolated from Phyllanthus amarus.</title>
        <authorList>
            <person name="Klykleung N."/>
            <person name="Tanasupawat S."/>
        </authorList>
    </citation>
    <scope>NUCLEOTIDE SEQUENCE [LARGE SCALE GENOMIC DNA]</scope>
    <source>
        <strain evidence="9 10">PA1-10</strain>
    </source>
</reference>
<evidence type="ECO:0000256" key="6">
    <source>
        <dbReference type="ARBA" id="ARBA00023015"/>
    </source>
</evidence>
<dbReference type="AlphaFoldDB" id="A0A5C4UZ53"/>
<dbReference type="Pfam" id="PF01325">
    <property type="entry name" value="Fe_dep_repress"/>
    <property type="match status" value="1"/>
</dbReference>
<dbReference type="Gene3D" id="2.30.30.90">
    <property type="match status" value="1"/>
</dbReference>
<evidence type="ECO:0000256" key="7">
    <source>
        <dbReference type="ARBA" id="ARBA00023125"/>
    </source>
</evidence>
<dbReference type="PANTHER" id="PTHR33238:SF10">
    <property type="entry name" value="IRON-DEPENDENT REPRESSOR IDER"/>
    <property type="match status" value="1"/>
</dbReference>
<dbReference type="SUPFAM" id="SSF46785">
    <property type="entry name" value="Winged helix' DNA-binding domain"/>
    <property type="match status" value="1"/>
</dbReference>
<keyword evidence="7" id="KW-0238">DNA-binding</keyword>
<accession>A0A5C4UZ53</accession>
<dbReference type="Gene3D" id="1.10.60.10">
    <property type="entry name" value="Iron dependent repressor, metal binding and dimerisation domain"/>
    <property type="match status" value="1"/>
</dbReference>
<evidence type="ECO:0000256" key="4">
    <source>
        <dbReference type="ARBA" id="ARBA00022490"/>
    </source>
</evidence>
<dbReference type="GO" id="GO:0005737">
    <property type="term" value="C:cytoplasm"/>
    <property type="evidence" value="ECO:0007669"/>
    <property type="project" value="UniProtKB-SubCell"/>
</dbReference>
<dbReference type="GO" id="GO:0003700">
    <property type="term" value="F:DNA-binding transcription factor activity"/>
    <property type="evidence" value="ECO:0007669"/>
    <property type="project" value="InterPro"/>
</dbReference>
<dbReference type="GO" id="GO:0003677">
    <property type="term" value="F:DNA binding"/>
    <property type="evidence" value="ECO:0007669"/>
    <property type="project" value="UniProtKB-KW"/>
</dbReference>
<evidence type="ECO:0000256" key="2">
    <source>
        <dbReference type="ARBA" id="ARBA00007871"/>
    </source>
</evidence>
<dbReference type="EMBL" id="VDLX02000035">
    <property type="protein sequence ID" value="KAB8183611.1"/>
    <property type="molecule type" value="Genomic_DNA"/>
</dbReference>
<dbReference type="GO" id="GO:0045892">
    <property type="term" value="P:negative regulation of DNA-templated transcription"/>
    <property type="evidence" value="ECO:0007669"/>
    <property type="project" value="TreeGrafter"/>
</dbReference>
<organism evidence="9 10">
    <name type="scientific">Nonomuraea phyllanthi</name>
    <dbReference type="NCBI Taxonomy" id="2219224"/>
    <lineage>
        <taxon>Bacteria</taxon>
        <taxon>Bacillati</taxon>
        <taxon>Actinomycetota</taxon>
        <taxon>Actinomycetes</taxon>
        <taxon>Streptosporangiales</taxon>
        <taxon>Streptosporangiaceae</taxon>
        <taxon>Nonomuraea</taxon>
    </lineage>
</organism>
<evidence type="ECO:0000313" key="9">
    <source>
        <dbReference type="EMBL" id="KAB8183611.1"/>
    </source>
</evidence>
<gene>
    <name evidence="9" type="ORF">FH608_049070</name>
</gene>
<comment type="similarity">
    <text evidence="2">Belongs to the DtxR/MntR family.</text>
</comment>
<comment type="caution">
    <text evidence="9">The sequence shown here is derived from an EMBL/GenBank/DDBJ whole genome shotgun (WGS) entry which is preliminary data.</text>
</comment>
<dbReference type="Pfam" id="PF02742">
    <property type="entry name" value="Fe_dep_repr_C"/>
    <property type="match status" value="1"/>
</dbReference>
<dbReference type="SMART" id="SM00529">
    <property type="entry name" value="HTH_DTXR"/>
    <property type="match status" value="1"/>
</dbReference>
<dbReference type="GO" id="GO:0046983">
    <property type="term" value="F:protein dimerization activity"/>
    <property type="evidence" value="ECO:0007669"/>
    <property type="project" value="InterPro"/>
</dbReference>
<evidence type="ECO:0000256" key="5">
    <source>
        <dbReference type="ARBA" id="ARBA00023004"/>
    </source>
</evidence>
<dbReference type="Gene3D" id="1.10.10.10">
    <property type="entry name" value="Winged helix-like DNA-binding domain superfamily/Winged helix DNA-binding domain"/>
    <property type="match status" value="1"/>
</dbReference>
<keyword evidence="6" id="KW-0805">Transcription regulation</keyword>
<dbReference type="InterPro" id="IPR036421">
    <property type="entry name" value="Fe_dep_repressor_sf"/>
</dbReference>
<dbReference type="InterPro" id="IPR022687">
    <property type="entry name" value="HTH_DTXR"/>
</dbReference>
<evidence type="ECO:0000256" key="1">
    <source>
        <dbReference type="ARBA" id="ARBA00004496"/>
    </source>
</evidence>
<name>A0A5C4UZ53_9ACTN</name>
<keyword evidence="5" id="KW-0408">Iron</keyword>
<comment type="subcellular location">
    <subcellularLocation>
        <location evidence="1">Cytoplasm</location>
    </subcellularLocation>
</comment>
<dbReference type="PANTHER" id="PTHR33238">
    <property type="entry name" value="IRON (METAL) DEPENDENT REPRESSOR, DTXR FAMILY"/>
    <property type="match status" value="1"/>
</dbReference>
<dbReference type="PROSITE" id="PS50944">
    <property type="entry name" value="HTH_DTXR"/>
    <property type="match status" value="1"/>
</dbReference>
<dbReference type="InterPro" id="IPR036390">
    <property type="entry name" value="WH_DNA-bd_sf"/>
</dbReference>